<evidence type="ECO:0000313" key="4">
    <source>
        <dbReference type="Proteomes" id="UP000199041"/>
    </source>
</evidence>
<name>A0A1H3XVH1_9BACT</name>
<gene>
    <name evidence="3" type="ORF">SAMN05192529_106106</name>
</gene>
<organism evidence="3 4">
    <name type="scientific">Arachidicoccus rhizosphaerae</name>
    <dbReference type="NCBI Taxonomy" id="551991"/>
    <lineage>
        <taxon>Bacteria</taxon>
        <taxon>Pseudomonadati</taxon>
        <taxon>Bacteroidota</taxon>
        <taxon>Chitinophagia</taxon>
        <taxon>Chitinophagales</taxon>
        <taxon>Chitinophagaceae</taxon>
        <taxon>Arachidicoccus</taxon>
    </lineage>
</organism>
<reference evidence="3 4" key="1">
    <citation type="submission" date="2016-10" db="EMBL/GenBank/DDBJ databases">
        <authorList>
            <person name="de Groot N.N."/>
        </authorList>
    </citation>
    <scope>NUCLEOTIDE SEQUENCE [LARGE SCALE GENOMIC DNA]</scope>
    <source>
        <strain evidence="3 4">Vu-144</strain>
    </source>
</reference>
<dbReference type="Pfam" id="PF07282">
    <property type="entry name" value="Cas12f1-like_TNB"/>
    <property type="match status" value="1"/>
</dbReference>
<sequence length="53" mass="6185">MQQLELQERGLTLNDRSWTCPSCHREHDRDLNAAINILKEGKKKSLVTVHNRT</sequence>
<keyword evidence="4" id="KW-1185">Reference proteome</keyword>
<feature type="domain" description="Cas12f1-like TNB" evidence="2">
    <location>
        <begin position="12"/>
        <end position="37"/>
    </location>
</feature>
<dbReference type="RefSeq" id="WP_139188101.1">
    <property type="nucleotide sequence ID" value="NZ_FNQY01000006.1"/>
</dbReference>
<protein>
    <submittedName>
        <fullName evidence="3">Putative transposase DNA-binding domain-containing protein</fullName>
    </submittedName>
</protein>
<keyword evidence="1 3" id="KW-0238">DNA-binding</keyword>
<dbReference type="InterPro" id="IPR010095">
    <property type="entry name" value="Cas12f1-like_TNB"/>
</dbReference>
<evidence type="ECO:0000313" key="3">
    <source>
        <dbReference type="EMBL" id="SEA02562.1"/>
    </source>
</evidence>
<accession>A0A1H3XVH1</accession>
<dbReference type="STRING" id="551991.SAMN05192529_106106"/>
<dbReference type="GO" id="GO:0003677">
    <property type="term" value="F:DNA binding"/>
    <property type="evidence" value="ECO:0007669"/>
    <property type="project" value="UniProtKB-KW"/>
</dbReference>
<proteinExistence type="predicted"/>
<dbReference type="Proteomes" id="UP000199041">
    <property type="component" value="Unassembled WGS sequence"/>
</dbReference>
<dbReference type="OrthoDB" id="516283at2"/>
<dbReference type="AlphaFoldDB" id="A0A1H3XVH1"/>
<evidence type="ECO:0000256" key="1">
    <source>
        <dbReference type="ARBA" id="ARBA00023125"/>
    </source>
</evidence>
<evidence type="ECO:0000259" key="2">
    <source>
        <dbReference type="Pfam" id="PF07282"/>
    </source>
</evidence>
<dbReference type="EMBL" id="FNQY01000006">
    <property type="protein sequence ID" value="SEA02562.1"/>
    <property type="molecule type" value="Genomic_DNA"/>
</dbReference>